<evidence type="ECO:0000313" key="4">
    <source>
        <dbReference type="Proteomes" id="UP001172155"/>
    </source>
</evidence>
<accession>A0AA40F4T5</accession>
<sequence>MTSPSSSGSFVYEPLDPLRDCTRLIEIEHCTNAMGPDLRCHVKQVLFSDRPKYRALSYMWGDETARFPIHLNGKWFTVAENLFRALGFLRREKFAGPFWIDAICINQDDIQEKNRQIRIMPHIYFCASAVLVWLGLYPEAEIVEESKRMGDPILGSFLTYASTVEKATRRLLRDCGYWKRLWIIQEIGKAASIEVCYATSLPDTGYPGGVQYRDRSLHWDAFIGKIRGPDRKRGRTGALRMNDQLKWKDKGSHTLRSLLEAHHDALCKNPRDKVYGLAGLAEDCYGFPVDYAKSLFEVWADTLQFLQDGGHVKDEADLLDLAAILMNALGGPSQVMPPPGTSCSVELELRGLLPVGTMAKIGPTTDDMMVSSESGTTGRPASIGAADTRRSRTRA</sequence>
<reference evidence="3" key="1">
    <citation type="submission" date="2023-06" db="EMBL/GenBank/DDBJ databases">
        <title>Genome-scale phylogeny and comparative genomics of the fungal order Sordariales.</title>
        <authorList>
            <consortium name="Lawrence Berkeley National Laboratory"/>
            <person name="Hensen N."/>
            <person name="Bonometti L."/>
            <person name="Westerberg I."/>
            <person name="Brannstrom I.O."/>
            <person name="Guillou S."/>
            <person name="Cros-Aarteil S."/>
            <person name="Calhoun S."/>
            <person name="Haridas S."/>
            <person name="Kuo A."/>
            <person name="Mondo S."/>
            <person name="Pangilinan J."/>
            <person name="Riley R."/>
            <person name="LaButti K."/>
            <person name="Andreopoulos B."/>
            <person name="Lipzen A."/>
            <person name="Chen C."/>
            <person name="Yanf M."/>
            <person name="Daum C."/>
            <person name="Ng V."/>
            <person name="Clum A."/>
            <person name="Steindorff A."/>
            <person name="Ohm R."/>
            <person name="Martin F."/>
            <person name="Silar P."/>
            <person name="Natvig D."/>
            <person name="Lalanne C."/>
            <person name="Gautier V."/>
            <person name="Ament-velasquez S.L."/>
            <person name="Kruys A."/>
            <person name="Hutchinson M.I."/>
            <person name="Powell A.J."/>
            <person name="Barry K."/>
            <person name="Miller A.N."/>
            <person name="Grigoriev I.V."/>
            <person name="Debuchy R."/>
            <person name="Gladieux P."/>
            <person name="Thoren M.H."/>
            <person name="Johannesson H."/>
        </authorList>
    </citation>
    <scope>NUCLEOTIDE SEQUENCE</scope>
    <source>
        <strain evidence="3">SMH3187-1</strain>
    </source>
</reference>
<protein>
    <submittedName>
        <fullName evidence="3">Heterokaryon incompatibility protein-domain-containing protein</fullName>
    </submittedName>
</protein>
<dbReference type="Pfam" id="PF06985">
    <property type="entry name" value="HET"/>
    <property type="match status" value="1"/>
</dbReference>
<dbReference type="InterPro" id="IPR010730">
    <property type="entry name" value="HET"/>
</dbReference>
<evidence type="ECO:0000259" key="2">
    <source>
        <dbReference type="Pfam" id="PF06985"/>
    </source>
</evidence>
<comment type="caution">
    <text evidence="3">The sequence shown here is derived from an EMBL/GenBank/DDBJ whole genome shotgun (WGS) entry which is preliminary data.</text>
</comment>
<dbReference type="PANTHER" id="PTHR24148">
    <property type="entry name" value="ANKYRIN REPEAT DOMAIN-CONTAINING PROTEIN 39 HOMOLOG-RELATED"/>
    <property type="match status" value="1"/>
</dbReference>
<gene>
    <name evidence="3" type="ORF">B0T18DRAFT_66054</name>
</gene>
<evidence type="ECO:0000256" key="1">
    <source>
        <dbReference type="SAM" id="MobiDB-lite"/>
    </source>
</evidence>
<dbReference type="AlphaFoldDB" id="A0AA40F4T5"/>
<dbReference type="PANTHER" id="PTHR24148:SF73">
    <property type="entry name" value="HET DOMAIN PROTEIN (AFU_ORTHOLOGUE AFUA_8G01020)"/>
    <property type="match status" value="1"/>
</dbReference>
<dbReference type="EMBL" id="JAUKUD010000002">
    <property type="protein sequence ID" value="KAK0751268.1"/>
    <property type="molecule type" value="Genomic_DNA"/>
</dbReference>
<name>A0AA40F4T5_9PEZI</name>
<organism evidence="3 4">
    <name type="scientific">Schizothecium vesticola</name>
    <dbReference type="NCBI Taxonomy" id="314040"/>
    <lineage>
        <taxon>Eukaryota</taxon>
        <taxon>Fungi</taxon>
        <taxon>Dikarya</taxon>
        <taxon>Ascomycota</taxon>
        <taxon>Pezizomycotina</taxon>
        <taxon>Sordariomycetes</taxon>
        <taxon>Sordariomycetidae</taxon>
        <taxon>Sordariales</taxon>
        <taxon>Schizotheciaceae</taxon>
        <taxon>Schizothecium</taxon>
    </lineage>
</organism>
<dbReference type="InterPro" id="IPR052895">
    <property type="entry name" value="HetReg/Transcr_Mod"/>
</dbReference>
<dbReference type="Proteomes" id="UP001172155">
    <property type="component" value="Unassembled WGS sequence"/>
</dbReference>
<feature type="region of interest" description="Disordered" evidence="1">
    <location>
        <begin position="363"/>
        <end position="395"/>
    </location>
</feature>
<feature type="domain" description="Heterokaryon incompatibility" evidence="2">
    <location>
        <begin position="53"/>
        <end position="186"/>
    </location>
</feature>
<evidence type="ECO:0000313" key="3">
    <source>
        <dbReference type="EMBL" id="KAK0751268.1"/>
    </source>
</evidence>
<proteinExistence type="predicted"/>
<keyword evidence="4" id="KW-1185">Reference proteome</keyword>